<evidence type="ECO:0000313" key="2">
    <source>
        <dbReference type="Proteomes" id="UP000494261"/>
    </source>
</evidence>
<dbReference type="Pfam" id="PF26636">
    <property type="entry name" value="DUF8209"/>
    <property type="match status" value="1"/>
</dbReference>
<dbReference type="EMBL" id="CABVQC010000139">
    <property type="protein sequence ID" value="VWC54762.1"/>
    <property type="molecule type" value="Genomic_DNA"/>
</dbReference>
<accession>A0A6P2T2K4</accession>
<organism evidence="1 2">
    <name type="scientific">Burkholderia aenigmatica</name>
    <dbReference type="NCBI Taxonomy" id="2015348"/>
    <lineage>
        <taxon>Bacteria</taxon>
        <taxon>Pseudomonadati</taxon>
        <taxon>Pseudomonadota</taxon>
        <taxon>Betaproteobacteria</taxon>
        <taxon>Burkholderiales</taxon>
        <taxon>Burkholderiaceae</taxon>
        <taxon>Burkholderia</taxon>
        <taxon>Burkholderia cepacia complex</taxon>
    </lineage>
</organism>
<dbReference type="Proteomes" id="UP000494261">
    <property type="component" value="Unassembled WGS sequence"/>
</dbReference>
<dbReference type="AlphaFoldDB" id="A0A6P2T2K4"/>
<protein>
    <submittedName>
        <fullName evidence="1">Uncharacterized protein</fullName>
    </submittedName>
</protein>
<name>A0A6P2T2K4_9BURK</name>
<reference evidence="1 2" key="1">
    <citation type="submission" date="2019-09" db="EMBL/GenBank/DDBJ databases">
        <authorList>
            <person name="Depoorter E."/>
        </authorList>
    </citation>
    <scope>NUCLEOTIDE SEQUENCE [LARGE SCALE GENOMIC DNA]</scope>
    <source>
        <strain evidence="1">LMG 13014</strain>
    </source>
</reference>
<sequence>MQRCPPMIHMDKGFWRFLFFNPPTDPPYLKYGGRSDSGNLGTHSNNLESRMADNRYSYNGHTNLQPGDLFFWVAVDQLCKRFGFTDLAAAAGILLG</sequence>
<proteinExistence type="predicted"/>
<dbReference type="InterPro" id="IPR058522">
    <property type="entry name" value="DUF8209"/>
</dbReference>
<evidence type="ECO:0000313" key="1">
    <source>
        <dbReference type="EMBL" id="VWC54762.1"/>
    </source>
</evidence>
<gene>
    <name evidence="1" type="ORF">BLA13014_08374</name>
</gene>